<evidence type="ECO:0000256" key="1">
    <source>
        <dbReference type="ARBA" id="ARBA00022679"/>
    </source>
</evidence>
<dbReference type="Pfam" id="PF02458">
    <property type="entry name" value="Transferase"/>
    <property type="match status" value="1"/>
</dbReference>
<accession>A0ABQ8FYT9</accession>
<comment type="caution">
    <text evidence="2">The sequence shown here is derived from an EMBL/GenBank/DDBJ whole genome shotgun (WGS) entry which is preliminary data.</text>
</comment>
<dbReference type="Proteomes" id="UP000774617">
    <property type="component" value="Unassembled WGS sequence"/>
</dbReference>
<dbReference type="PANTHER" id="PTHR31642:SF310">
    <property type="entry name" value="FATTY ALCOHOL:CAFFEOYL-COA ACYLTRANSFERASE"/>
    <property type="match status" value="1"/>
</dbReference>
<dbReference type="EMBL" id="JAGTJR010000035">
    <property type="protein sequence ID" value="KAH7036465.1"/>
    <property type="molecule type" value="Genomic_DNA"/>
</dbReference>
<evidence type="ECO:0000313" key="2">
    <source>
        <dbReference type="EMBL" id="KAH7036465.1"/>
    </source>
</evidence>
<dbReference type="Gene3D" id="3.30.559.10">
    <property type="entry name" value="Chloramphenicol acetyltransferase-like domain"/>
    <property type="match status" value="2"/>
</dbReference>
<name>A0ABQ8FYT9_9PEZI</name>
<sequence length="467" mass="52348">MPHSQPRKETRKIKVVDLEKELGEEVFPVSDLDCVMPKMGVPITSTYRLDQDTDREFVIANVCQGLQITMAEYRSLAGLLETDSKGKLFVRRSTDQANFPVEINYLEHTDFPSYSELEQRNFPASELNERLLPPDFTPCSVPTPEKGVPVTMVQLNFIRGGLIIGTVIHHICVDAKGLDAVMSRWAANTRAITTGTLPSQFDPSCLDISRLNSTTPLPRDRIPEVEAKLRSLKYADETPSVDLEPGDMGQAIFHFRTSSLAALKAAASTSKPDQWISTCDAVAALMWRCVARARLDFLGLAADMCHPVVLEHSLNVRDYVKPPVPDTYPGNTVSFSCVETSLDRLLAPDSLPEHAVLVRAAVNKWRSWDIIKSTMDYVASFPNRTGIQFNLDIIKGIDAVVTNWRVVSAYRTWDFGFGQLQALRWATPRPKDDPDEGMEVYLGLEKSCMERLLQDEELAKWAEVRCQ</sequence>
<evidence type="ECO:0000313" key="3">
    <source>
        <dbReference type="Proteomes" id="UP000774617"/>
    </source>
</evidence>
<dbReference type="InterPro" id="IPR050317">
    <property type="entry name" value="Plant_Fungal_Acyltransferase"/>
</dbReference>
<organism evidence="2 3">
    <name type="scientific">Macrophomina phaseolina</name>
    <dbReference type="NCBI Taxonomy" id="35725"/>
    <lineage>
        <taxon>Eukaryota</taxon>
        <taxon>Fungi</taxon>
        <taxon>Dikarya</taxon>
        <taxon>Ascomycota</taxon>
        <taxon>Pezizomycotina</taxon>
        <taxon>Dothideomycetes</taxon>
        <taxon>Dothideomycetes incertae sedis</taxon>
        <taxon>Botryosphaeriales</taxon>
        <taxon>Botryosphaeriaceae</taxon>
        <taxon>Macrophomina</taxon>
    </lineage>
</organism>
<proteinExistence type="predicted"/>
<keyword evidence="3" id="KW-1185">Reference proteome</keyword>
<gene>
    <name evidence="2" type="ORF">B0J12DRAFT_765515</name>
</gene>
<protein>
    <submittedName>
        <fullName evidence="2">Transferase</fullName>
    </submittedName>
</protein>
<reference evidence="2 3" key="1">
    <citation type="journal article" date="2021" name="Nat. Commun.">
        <title>Genetic determinants of endophytism in the Arabidopsis root mycobiome.</title>
        <authorList>
            <person name="Mesny F."/>
            <person name="Miyauchi S."/>
            <person name="Thiergart T."/>
            <person name="Pickel B."/>
            <person name="Atanasova L."/>
            <person name="Karlsson M."/>
            <person name="Huettel B."/>
            <person name="Barry K.W."/>
            <person name="Haridas S."/>
            <person name="Chen C."/>
            <person name="Bauer D."/>
            <person name="Andreopoulos W."/>
            <person name="Pangilinan J."/>
            <person name="LaButti K."/>
            <person name="Riley R."/>
            <person name="Lipzen A."/>
            <person name="Clum A."/>
            <person name="Drula E."/>
            <person name="Henrissat B."/>
            <person name="Kohler A."/>
            <person name="Grigoriev I.V."/>
            <person name="Martin F.M."/>
            <person name="Hacquard S."/>
        </authorList>
    </citation>
    <scope>NUCLEOTIDE SEQUENCE [LARGE SCALE GENOMIC DNA]</scope>
    <source>
        <strain evidence="2 3">MPI-SDFR-AT-0080</strain>
    </source>
</reference>
<dbReference type="PANTHER" id="PTHR31642">
    <property type="entry name" value="TRICHOTHECENE 3-O-ACETYLTRANSFERASE"/>
    <property type="match status" value="1"/>
</dbReference>
<dbReference type="InterPro" id="IPR023213">
    <property type="entry name" value="CAT-like_dom_sf"/>
</dbReference>
<keyword evidence="1 2" id="KW-0808">Transferase</keyword>
<dbReference type="GO" id="GO:0016740">
    <property type="term" value="F:transferase activity"/>
    <property type="evidence" value="ECO:0007669"/>
    <property type="project" value="UniProtKB-KW"/>
</dbReference>